<dbReference type="RefSeq" id="WP_245847227.1">
    <property type="nucleotide sequence ID" value="NZ_CP067129.1"/>
</dbReference>
<dbReference type="EMBL" id="FZQB01000010">
    <property type="protein sequence ID" value="SNT75162.1"/>
    <property type="molecule type" value="Genomic_DNA"/>
</dbReference>
<protein>
    <submittedName>
        <fullName evidence="1">EcsC protein family protein</fullName>
    </submittedName>
</protein>
<reference evidence="1 2" key="1">
    <citation type="submission" date="2017-07" db="EMBL/GenBank/DDBJ databases">
        <authorList>
            <person name="Sun Z.S."/>
            <person name="Albrecht U."/>
            <person name="Echele G."/>
            <person name="Lee C.C."/>
        </authorList>
    </citation>
    <scope>NUCLEOTIDE SEQUENCE [LARGE SCALE GENOMIC DNA]</scope>
    <source>
        <strain evidence="1 2">DSM 14827</strain>
    </source>
</reference>
<name>A0A239PYY0_9RHOB</name>
<evidence type="ECO:0000313" key="1">
    <source>
        <dbReference type="EMBL" id="SNT75162.1"/>
    </source>
</evidence>
<sequence>MDRKPQVVLPPITDPTVHKQIDRLAQRYVDAGGLGMELLSMIGASAESLIERLPGFLRSRMDGLTRMALRRAFTAASRSRRIMRDRGDWFNRMSTTVSGAAGGAGGFAGAMIELPLTVTLLLRSMLEIAAEHGLDPDSEEVQMECLRIFAAAGPMEEDDDVDLGLLAARLSITGQTVQGLIARVAPRLSVSLAQKLAAQAAPLFGAVAGASINYTFARYYQELARVHFGLMRLGQETGLPPEALTEALGLSIRRIEGRPARSA</sequence>
<dbReference type="PANTHER" id="PTHR41260:SF1">
    <property type="entry name" value="PROTEIN ECSC"/>
    <property type="match status" value="1"/>
</dbReference>
<dbReference type="AlphaFoldDB" id="A0A239PYY0"/>
<evidence type="ECO:0000313" key="2">
    <source>
        <dbReference type="Proteomes" id="UP000198307"/>
    </source>
</evidence>
<organism evidence="1 2">
    <name type="scientific">Paracoccus seriniphilus</name>
    <dbReference type="NCBI Taxonomy" id="184748"/>
    <lineage>
        <taxon>Bacteria</taxon>
        <taxon>Pseudomonadati</taxon>
        <taxon>Pseudomonadota</taxon>
        <taxon>Alphaproteobacteria</taxon>
        <taxon>Rhodobacterales</taxon>
        <taxon>Paracoccaceae</taxon>
        <taxon>Paracoccus</taxon>
    </lineage>
</organism>
<keyword evidence="2" id="KW-1185">Reference proteome</keyword>
<dbReference type="PANTHER" id="PTHR41260">
    <property type="entry name" value="PROTEIN ECSC"/>
    <property type="match status" value="1"/>
</dbReference>
<accession>A0A239PYY0</accession>
<dbReference type="InterPro" id="IPR024787">
    <property type="entry name" value="EcsC"/>
</dbReference>
<dbReference type="Pfam" id="PF12787">
    <property type="entry name" value="EcsC"/>
    <property type="match status" value="1"/>
</dbReference>
<gene>
    <name evidence="1" type="ORF">SAMN05444959_11020</name>
</gene>
<dbReference type="Proteomes" id="UP000198307">
    <property type="component" value="Unassembled WGS sequence"/>
</dbReference>
<proteinExistence type="predicted"/>